<evidence type="ECO:0008006" key="3">
    <source>
        <dbReference type="Google" id="ProtNLM"/>
    </source>
</evidence>
<accession>A0ABT4X8H7</accession>
<comment type="caution">
    <text evidence="1">The sequence shown here is derived from an EMBL/GenBank/DDBJ whole genome shotgun (WGS) entry which is preliminary data.</text>
</comment>
<dbReference type="EMBL" id="JAQKAB010000012">
    <property type="protein sequence ID" value="MDA7028049.1"/>
    <property type="molecule type" value="Genomic_DNA"/>
</dbReference>
<dbReference type="RefSeq" id="WP_271341872.1">
    <property type="nucleotide sequence ID" value="NZ_JAQKAB010000012.1"/>
</dbReference>
<evidence type="ECO:0000313" key="2">
    <source>
        <dbReference type="Proteomes" id="UP001211894"/>
    </source>
</evidence>
<dbReference type="Proteomes" id="UP001211894">
    <property type="component" value="Unassembled WGS sequence"/>
</dbReference>
<gene>
    <name evidence="1" type="ORF">PJ311_15860</name>
</gene>
<proteinExistence type="predicted"/>
<organism evidence="1 2">
    <name type="scientific">Bacillus changyiensis</name>
    <dbReference type="NCBI Taxonomy" id="3004103"/>
    <lineage>
        <taxon>Bacteria</taxon>
        <taxon>Bacillati</taxon>
        <taxon>Bacillota</taxon>
        <taxon>Bacilli</taxon>
        <taxon>Bacillales</taxon>
        <taxon>Bacillaceae</taxon>
        <taxon>Bacillus</taxon>
    </lineage>
</organism>
<reference evidence="1 2" key="1">
    <citation type="submission" date="2023-01" db="EMBL/GenBank/DDBJ databases">
        <title>Bacillus changyiensis sp. nov., isolated from a coastal deposit.</title>
        <authorList>
            <person name="Xiao G."/>
            <person name="Lai Q."/>
            <person name="Hu Z."/>
            <person name="Shao Z."/>
        </authorList>
    </citation>
    <scope>NUCLEOTIDE SEQUENCE [LARGE SCALE GENOMIC DNA]</scope>
    <source>
        <strain evidence="1 2">CLL-7-23</strain>
    </source>
</reference>
<dbReference type="InterPro" id="IPR058870">
    <property type="entry name" value="YuzC"/>
</dbReference>
<keyword evidence="2" id="KW-1185">Reference proteome</keyword>
<dbReference type="Pfam" id="PF26344">
    <property type="entry name" value="YuzC"/>
    <property type="match status" value="1"/>
</dbReference>
<sequence>MFYHPYYMTCPYQCFPYRPDYPTVDPKIFLNSAKEANGLLSDGQLILNKLLATPEIARKIMAAAQSAQKETVISLLRQTGVHNHLDTSFNPDGIRIILSNSQCKLFLILRWT</sequence>
<protein>
    <recommendedName>
        <fullName evidence="3">Inner spore coat protein</fullName>
    </recommendedName>
</protein>
<evidence type="ECO:0000313" key="1">
    <source>
        <dbReference type="EMBL" id="MDA7028049.1"/>
    </source>
</evidence>
<name>A0ABT4X8H7_9BACI</name>